<sequence>MFRNIGISARFVIATVVAVMVVLAITLVTTFNYMGGILSTSEKNEMSEIYQNVVAGIDSEGRLARAMSALVAGIPDVQEAFADKDRETLHDLFVPGFAKLKKEYGVRQFQFHEPPATSYLRVHKPAKFGDDLSSFRLTVVEGNNSKKPIQGLEVGVTGLGIRG</sequence>
<feature type="domain" description="Double Cache" evidence="2">
    <location>
        <begin position="41"/>
        <end position="163"/>
    </location>
</feature>
<organism evidence="3 4">
    <name type="scientific">Candidatus Thiodiazotropha taylori</name>
    <dbReference type="NCBI Taxonomy" id="2792791"/>
    <lineage>
        <taxon>Bacteria</taxon>
        <taxon>Pseudomonadati</taxon>
        <taxon>Pseudomonadota</taxon>
        <taxon>Gammaproteobacteria</taxon>
        <taxon>Chromatiales</taxon>
        <taxon>Sedimenticolaceae</taxon>
        <taxon>Candidatus Thiodiazotropha</taxon>
    </lineage>
</organism>
<feature type="non-terminal residue" evidence="3">
    <location>
        <position position="163"/>
    </location>
</feature>
<protein>
    <submittedName>
        <fullName evidence="3">Methyl-accepting chemotaxis protein</fullName>
    </submittedName>
</protein>
<evidence type="ECO:0000256" key="1">
    <source>
        <dbReference type="SAM" id="Phobius"/>
    </source>
</evidence>
<feature type="transmembrane region" description="Helical" evidence="1">
    <location>
        <begin position="12"/>
        <end position="34"/>
    </location>
</feature>
<keyword evidence="1" id="KW-1133">Transmembrane helix</keyword>
<dbReference type="Proteomes" id="UP000886667">
    <property type="component" value="Unassembled WGS sequence"/>
</dbReference>
<dbReference type="EMBL" id="JAEPCM010000235">
    <property type="protein sequence ID" value="MCG7946118.1"/>
    <property type="molecule type" value="Genomic_DNA"/>
</dbReference>
<reference evidence="3" key="1">
    <citation type="journal article" date="2021" name="Proc. Natl. Acad. Sci. U.S.A.">
        <title>Global biogeography of chemosynthetic symbionts reveals both localized and globally distributed symbiont groups. .</title>
        <authorList>
            <person name="Osvatic J.T."/>
            <person name="Wilkins L.G.E."/>
            <person name="Leibrecht L."/>
            <person name="Leray M."/>
            <person name="Zauner S."/>
            <person name="Polzin J."/>
            <person name="Camacho Y."/>
            <person name="Gros O."/>
            <person name="van Gils J.A."/>
            <person name="Eisen J.A."/>
            <person name="Petersen J.M."/>
            <person name="Yuen B."/>
        </authorList>
    </citation>
    <scope>NUCLEOTIDE SEQUENCE</scope>
    <source>
        <strain evidence="3">MAGclacostrist064TRANS</strain>
    </source>
</reference>
<dbReference type="InterPro" id="IPR029151">
    <property type="entry name" value="Sensor-like_sf"/>
</dbReference>
<comment type="caution">
    <text evidence="3">The sequence shown here is derived from an EMBL/GenBank/DDBJ whole genome shotgun (WGS) entry which is preliminary data.</text>
</comment>
<keyword evidence="1" id="KW-0472">Membrane</keyword>
<gene>
    <name evidence="3" type="ORF">JAZ07_07190</name>
</gene>
<evidence type="ECO:0000259" key="2">
    <source>
        <dbReference type="Pfam" id="PF14827"/>
    </source>
</evidence>
<accession>A0A9E4N4P3</accession>
<evidence type="ECO:0000313" key="3">
    <source>
        <dbReference type="EMBL" id="MCG7946118.1"/>
    </source>
</evidence>
<dbReference type="SUPFAM" id="SSF103190">
    <property type="entry name" value="Sensory domain-like"/>
    <property type="match status" value="1"/>
</dbReference>
<dbReference type="AlphaFoldDB" id="A0A9E4N4P3"/>
<dbReference type="InterPro" id="IPR029150">
    <property type="entry name" value="dCache_3"/>
</dbReference>
<proteinExistence type="predicted"/>
<evidence type="ECO:0000313" key="4">
    <source>
        <dbReference type="Proteomes" id="UP000886667"/>
    </source>
</evidence>
<name>A0A9E4N4P3_9GAMM</name>
<keyword evidence="1" id="KW-0812">Transmembrane</keyword>
<dbReference type="Pfam" id="PF14827">
    <property type="entry name" value="dCache_3"/>
    <property type="match status" value="1"/>
</dbReference>